<dbReference type="AlphaFoldDB" id="A0A4Y2GPE6"/>
<keyword evidence="2" id="KW-1185">Reference proteome</keyword>
<sequence>MVCKDSCRQQSVPSGAYRTKRSVAKKISNQSIPIHVDNDANIQAAPNPRSNNSLTNDTTILPHSDVHVVWIKVCSVMTATRQLAH</sequence>
<reference evidence="1 2" key="1">
    <citation type="journal article" date="2019" name="Sci. Rep.">
        <title>Orb-weaving spider Araneus ventricosus genome elucidates the spidroin gene catalogue.</title>
        <authorList>
            <person name="Kono N."/>
            <person name="Nakamura H."/>
            <person name="Ohtoshi R."/>
            <person name="Moran D.A.P."/>
            <person name="Shinohara A."/>
            <person name="Yoshida Y."/>
            <person name="Fujiwara M."/>
            <person name="Mori M."/>
            <person name="Tomita M."/>
            <person name="Arakawa K."/>
        </authorList>
    </citation>
    <scope>NUCLEOTIDE SEQUENCE [LARGE SCALE GENOMIC DNA]</scope>
</reference>
<gene>
    <name evidence="1" type="ORF">AVEN_121550_1</name>
</gene>
<name>A0A4Y2GPE6_ARAVE</name>
<evidence type="ECO:0000313" key="1">
    <source>
        <dbReference type="EMBL" id="GBM54675.1"/>
    </source>
</evidence>
<comment type="caution">
    <text evidence="1">The sequence shown here is derived from an EMBL/GenBank/DDBJ whole genome shotgun (WGS) entry which is preliminary data.</text>
</comment>
<proteinExistence type="predicted"/>
<accession>A0A4Y2GPE6</accession>
<dbReference type="EMBL" id="BGPR01001469">
    <property type="protein sequence ID" value="GBM54675.1"/>
    <property type="molecule type" value="Genomic_DNA"/>
</dbReference>
<evidence type="ECO:0000313" key="2">
    <source>
        <dbReference type="Proteomes" id="UP000499080"/>
    </source>
</evidence>
<protein>
    <submittedName>
        <fullName evidence="1">Uncharacterized protein</fullName>
    </submittedName>
</protein>
<dbReference type="Proteomes" id="UP000499080">
    <property type="component" value="Unassembled WGS sequence"/>
</dbReference>
<organism evidence="1 2">
    <name type="scientific">Araneus ventricosus</name>
    <name type="common">Orbweaver spider</name>
    <name type="synonym">Epeira ventricosa</name>
    <dbReference type="NCBI Taxonomy" id="182803"/>
    <lineage>
        <taxon>Eukaryota</taxon>
        <taxon>Metazoa</taxon>
        <taxon>Ecdysozoa</taxon>
        <taxon>Arthropoda</taxon>
        <taxon>Chelicerata</taxon>
        <taxon>Arachnida</taxon>
        <taxon>Araneae</taxon>
        <taxon>Araneomorphae</taxon>
        <taxon>Entelegynae</taxon>
        <taxon>Araneoidea</taxon>
        <taxon>Araneidae</taxon>
        <taxon>Araneus</taxon>
    </lineage>
</organism>